<dbReference type="EMBL" id="BAAAFG010000001">
    <property type="protein sequence ID" value="GAA0871028.1"/>
    <property type="molecule type" value="Genomic_DNA"/>
</dbReference>
<dbReference type="Pfam" id="PF00465">
    <property type="entry name" value="Fe-ADH"/>
    <property type="match status" value="1"/>
</dbReference>
<proteinExistence type="predicted"/>
<sequence length="615" mass="69097">MIPARYAATRFPGKLMQDLGGKTVILRTYEATIATQLFDEVYVVTDSDIIFTEITNAGGKAIMSEKEHDCGSDRIAEAVEGMDVDIVVNVQGDEPFTDKESLEKVLSVFYAEDAERIDLASLMTPITNFEEITNANTVKVITDRDDFALYFSRSPIPYPRDQKTDATYFKHKGIYAFRKEALMDFYRLPMRSIEASEKIECIRYLEYGKNIKMVVSNVEGVEIDTPDDLAEANAILLNKKPSGTVDEDPTVSEYDKQEKYKNFPMVPRVVYGKGSFNQLSEIVEQKRITGAAFIYLIDDVFENSTDLTCRIKLKGNDEIIFVSAKEEPKTSQVDEIVQRLKSSYTLMPGGIIGIGGGTILDLTKAVSIMLKNPGKAEDYQGWDLVKIPSVYHVGIPTISGTGSEISRTTVLTGPTRKLGINSDFTPFDQVILDPDLTQGVPKHQWFYTAMDCYIHCIESLNGHFLNAFSQSYGEKALELCHEVFLNNLSDSKKREMLMMASWHGGMSIAYSQVGIAHAMSYGLSYVLGTKHGIGNCIVFDHLEEYYPTGVKLFKEMKEKHNIVLPQGLCKGLSDKDINTMIQVAMSLDPLWENALGKNWRNQINAEVLERMYRKM</sequence>
<keyword evidence="5" id="KW-1185">Reference proteome</keyword>
<dbReference type="PANTHER" id="PTHR11496:SF104">
    <property type="entry name" value="3-DEOXY-ALPHA-D-MANNO-OCTULOSONATE 8-OXIDASE"/>
    <property type="match status" value="1"/>
</dbReference>
<gene>
    <name evidence="4" type="ORF">GCM10009117_01730</name>
</gene>
<dbReference type="Pfam" id="PF25137">
    <property type="entry name" value="ADH_Fe_C"/>
    <property type="match status" value="1"/>
</dbReference>
<evidence type="ECO:0000313" key="5">
    <source>
        <dbReference type="Proteomes" id="UP001500507"/>
    </source>
</evidence>
<feature type="domain" description="Fe-containing alcohol dehydrogenase-like C-terminal" evidence="3">
    <location>
        <begin position="447"/>
        <end position="551"/>
    </location>
</feature>
<evidence type="ECO:0000259" key="3">
    <source>
        <dbReference type="Pfam" id="PF25137"/>
    </source>
</evidence>
<dbReference type="Gene3D" id="3.90.550.10">
    <property type="entry name" value="Spore Coat Polysaccharide Biosynthesis Protein SpsA, Chain A"/>
    <property type="match status" value="1"/>
</dbReference>
<dbReference type="Gene3D" id="3.40.50.1970">
    <property type="match status" value="1"/>
</dbReference>
<keyword evidence="1" id="KW-0560">Oxidoreductase</keyword>
<dbReference type="InterPro" id="IPR056798">
    <property type="entry name" value="ADH_Fe_C"/>
</dbReference>
<reference evidence="5" key="1">
    <citation type="journal article" date="2019" name="Int. J. Syst. Evol. Microbiol.">
        <title>The Global Catalogue of Microorganisms (GCM) 10K type strain sequencing project: providing services to taxonomists for standard genome sequencing and annotation.</title>
        <authorList>
            <consortium name="The Broad Institute Genomics Platform"/>
            <consortium name="The Broad Institute Genome Sequencing Center for Infectious Disease"/>
            <person name="Wu L."/>
            <person name="Ma J."/>
        </authorList>
    </citation>
    <scope>NUCLEOTIDE SEQUENCE [LARGE SCALE GENOMIC DNA]</scope>
    <source>
        <strain evidence="5">JCM 16082</strain>
    </source>
</reference>
<evidence type="ECO:0000313" key="4">
    <source>
        <dbReference type="EMBL" id="GAA0871028.1"/>
    </source>
</evidence>
<feature type="domain" description="Alcohol dehydrogenase iron-type/glycerol dehydrogenase GldA" evidence="2">
    <location>
        <begin position="268"/>
        <end position="434"/>
    </location>
</feature>
<protein>
    <recommendedName>
        <fullName evidence="6">3-deoxy-manno-octulosonate cytidylyltransferase</fullName>
    </recommendedName>
</protein>
<evidence type="ECO:0000256" key="1">
    <source>
        <dbReference type="ARBA" id="ARBA00023002"/>
    </source>
</evidence>
<organism evidence="4 5">
    <name type="scientific">Gangjinia marincola</name>
    <dbReference type="NCBI Taxonomy" id="578463"/>
    <lineage>
        <taxon>Bacteria</taxon>
        <taxon>Pseudomonadati</taxon>
        <taxon>Bacteroidota</taxon>
        <taxon>Flavobacteriia</taxon>
        <taxon>Flavobacteriales</taxon>
        <taxon>Flavobacteriaceae</taxon>
        <taxon>Gangjinia</taxon>
    </lineage>
</organism>
<comment type="caution">
    <text evidence="4">The sequence shown here is derived from an EMBL/GenBank/DDBJ whole genome shotgun (WGS) entry which is preliminary data.</text>
</comment>
<dbReference type="CDD" id="cd02517">
    <property type="entry name" value="CMP-KDO-Synthetase"/>
    <property type="match status" value="1"/>
</dbReference>
<dbReference type="Proteomes" id="UP001500507">
    <property type="component" value="Unassembled WGS sequence"/>
</dbReference>
<dbReference type="CDD" id="cd08184">
    <property type="entry name" value="Fe-ADH_KdnB-like"/>
    <property type="match status" value="1"/>
</dbReference>
<dbReference type="InterPro" id="IPR004528">
    <property type="entry name" value="KdsB"/>
</dbReference>
<accession>A0ABP3XS95</accession>
<dbReference type="Gene3D" id="1.20.1090.10">
    <property type="entry name" value="Dehydroquinate synthase-like - alpha domain"/>
    <property type="match status" value="1"/>
</dbReference>
<dbReference type="PANTHER" id="PTHR11496">
    <property type="entry name" value="ALCOHOL DEHYDROGENASE"/>
    <property type="match status" value="1"/>
</dbReference>
<dbReference type="NCBIfam" id="NF003952">
    <property type="entry name" value="PRK05450.1-5"/>
    <property type="match status" value="1"/>
</dbReference>
<dbReference type="InterPro" id="IPR001670">
    <property type="entry name" value="ADH_Fe/GldA"/>
</dbReference>
<evidence type="ECO:0000259" key="2">
    <source>
        <dbReference type="Pfam" id="PF00465"/>
    </source>
</evidence>
<dbReference type="InterPro" id="IPR039697">
    <property type="entry name" value="Alcohol_dehydrogenase_Fe"/>
</dbReference>
<dbReference type="Pfam" id="PF02348">
    <property type="entry name" value="CTP_transf_3"/>
    <property type="match status" value="1"/>
</dbReference>
<dbReference type="InterPro" id="IPR003329">
    <property type="entry name" value="Cytidylyl_trans"/>
</dbReference>
<evidence type="ECO:0008006" key="6">
    <source>
        <dbReference type="Google" id="ProtNLM"/>
    </source>
</evidence>
<dbReference type="SUPFAM" id="SSF53448">
    <property type="entry name" value="Nucleotide-diphospho-sugar transferases"/>
    <property type="match status" value="1"/>
</dbReference>
<dbReference type="NCBIfam" id="TIGR00466">
    <property type="entry name" value="kdsB"/>
    <property type="match status" value="1"/>
</dbReference>
<name>A0ABP3XS95_9FLAO</name>
<dbReference type="SUPFAM" id="SSF56796">
    <property type="entry name" value="Dehydroquinate synthase-like"/>
    <property type="match status" value="1"/>
</dbReference>
<dbReference type="InterPro" id="IPR029044">
    <property type="entry name" value="Nucleotide-diphossugar_trans"/>
</dbReference>